<dbReference type="InterPro" id="IPR039104">
    <property type="entry name" value="6PGL"/>
</dbReference>
<evidence type="ECO:0000313" key="2">
    <source>
        <dbReference type="EMBL" id="AOO80824.1"/>
    </source>
</evidence>
<dbReference type="SUPFAM" id="SSF100950">
    <property type="entry name" value="NagB/RpiA/CoA transferase-like"/>
    <property type="match status" value="1"/>
</dbReference>
<dbReference type="Proteomes" id="UP000094969">
    <property type="component" value="Chromosome"/>
</dbReference>
<accession>A0A1D7U0C9</accession>
<evidence type="ECO:0000259" key="1">
    <source>
        <dbReference type="Pfam" id="PF01182"/>
    </source>
</evidence>
<keyword evidence="3" id="KW-1185">Reference proteome</keyword>
<sequence length="236" mass="24182">MITSGPLIWHRFETLVDASEALAEAVAVRLRTVIATRGSALLAVPGGTTPARFLAALGAHDLAWDKVTLLPTDERFVSADDLASNERMIRQAFAPLGQAFAQLDGGRARFLSFHRAAGDLDAAAGAVSAELAALPALDILVSGMGADGHVASLFPGEPAAAMTGRGLHAVAAHPAGLPARISLSPARLTGAAWASLLVSGAEKAEVLTTAQALPGAYPVGLLLGRPQGLDVYWAKA</sequence>
<dbReference type="AlphaFoldDB" id="A0A1D7U0C9"/>
<name>A0A1D7U0C9_9HYPH</name>
<organism evidence="2 3">
    <name type="scientific">Bosea vaviloviae</name>
    <dbReference type="NCBI Taxonomy" id="1526658"/>
    <lineage>
        <taxon>Bacteria</taxon>
        <taxon>Pseudomonadati</taxon>
        <taxon>Pseudomonadota</taxon>
        <taxon>Alphaproteobacteria</taxon>
        <taxon>Hyphomicrobiales</taxon>
        <taxon>Boseaceae</taxon>
        <taxon>Bosea</taxon>
    </lineage>
</organism>
<dbReference type="InterPro" id="IPR037171">
    <property type="entry name" value="NagB/RpiA_transferase-like"/>
</dbReference>
<dbReference type="KEGG" id="bvv:BHK69_10440"/>
<dbReference type="EMBL" id="CP017147">
    <property type="protein sequence ID" value="AOO80824.1"/>
    <property type="molecule type" value="Genomic_DNA"/>
</dbReference>
<reference evidence="2 3" key="1">
    <citation type="journal article" date="2015" name="Antonie Van Leeuwenhoek">
        <title>Bosea vaviloviae sp. nov., a new species of slow-growing rhizobia isolated from nodules of the relict species Vavilovia formosa (Stev.) Fed.</title>
        <authorList>
            <person name="Safronova V.I."/>
            <person name="Kuznetsova I.G."/>
            <person name="Sazanova A.L."/>
            <person name="Kimeklis A.K."/>
            <person name="Belimov A.A."/>
            <person name="Andronov E.E."/>
            <person name="Pinaev A.G."/>
            <person name="Chizhevskaya E.P."/>
            <person name="Pukhaev A.R."/>
            <person name="Popov K.P."/>
            <person name="Willems A."/>
            <person name="Tikhonovich I.A."/>
        </authorList>
    </citation>
    <scope>NUCLEOTIDE SEQUENCE [LARGE SCALE GENOMIC DNA]</scope>
    <source>
        <strain evidence="2 3">Vaf18</strain>
    </source>
</reference>
<gene>
    <name evidence="2" type="ORF">BHK69_10440</name>
</gene>
<dbReference type="RefSeq" id="WP_069690042.1">
    <property type="nucleotide sequence ID" value="NZ_CP017147.1"/>
</dbReference>
<dbReference type="OrthoDB" id="9810967at2"/>
<evidence type="ECO:0000313" key="3">
    <source>
        <dbReference type="Proteomes" id="UP000094969"/>
    </source>
</evidence>
<feature type="domain" description="Glucosamine/galactosamine-6-phosphate isomerase" evidence="1">
    <location>
        <begin position="18"/>
        <end position="227"/>
    </location>
</feature>
<dbReference type="InterPro" id="IPR006148">
    <property type="entry name" value="Glc/Gal-6P_isomerase"/>
</dbReference>
<protein>
    <recommendedName>
        <fullName evidence="1">Glucosamine/galactosamine-6-phosphate isomerase domain-containing protein</fullName>
    </recommendedName>
</protein>
<dbReference type="Gene3D" id="3.40.50.1360">
    <property type="match status" value="1"/>
</dbReference>
<dbReference type="PANTHER" id="PTHR11054:SF0">
    <property type="entry name" value="6-PHOSPHOGLUCONOLACTONASE"/>
    <property type="match status" value="1"/>
</dbReference>
<proteinExistence type="predicted"/>
<dbReference type="GO" id="GO:0005975">
    <property type="term" value="P:carbohydrate metabolic process"/>
    <property type="evidence" value="ECO:0007669"/>
    <property type="project" value="InterPro"/>
</dbReference>
<dbReference type="STRING" id="1526658.BHK69_10440"/>
<dbReference type="PANTHER" id="PTHR11054">
    <property type="entry name" value="6-PHOSPHOGLUCONOLACTONASE"/>
    <property type="match status" value="1"/>
</dbReference>
<dbReference type="Pfam" id="PF01182">
    <property type="entry name" value="Glucosamine_iso"/>
    <property type="match status" value="1"/>
</dbReference>